<organism evidence="1 2">
    <name type="scientific">Candidatus Stercoripulliclostridium pullicola</name>
    <dbReference type="NCBI Taxonomy" id="2840953"/>
    <lineage>
        <taxon>Bacteria</taxon>
        <taxon>Bacillati</taxon>
        <taxon>Bacillota</taxon>
        <taxon>Clostridia</taxon>
        <taxon>Eubacteriales</taxon>
        <taxon>Candidatus Stercoripulliclostridium</taxon>
    </lineage>
</organism>
<dbReference type="Proteomes" id="UP000727857">
    <property type="component" value="Unassembled WGS sequence"/>
</dbReference>
<dbReference type="EMBL" id="JADINF010000051">
    <property type="protein sequence ID" value="MBO8423794.1"/>
    <property type="molecule type" value="Genomic_DNA"/>
</dbReference>
<comment type="caution">
    <text evidence="1">The sequence shown here is derived from an EMBL/GenBank/DDBJ whole genome shotgun (WGS) entry which is preliminary data.</text>
</comment>
<dbReference type="Pfam" id="PF09719">
    <property type="entry name" value="C_GCAxxG_C_C"/>
    <property type="match status" value="1"/>
</dbReference>
<accession>A0A940DG45</accession>
<dbReference type="InterPro" id="IPR010181">
    <property type="entry name" value="CGCAxxGCC_motif"/>
</dbReference>
<dbReference type="AlphaFoldDB" id="A0A940DG45"/>
<proteinExistence type="predicted"/>
<gene>
    <name evidence="1" type="ORF">IAB16_02040</name>
</gene>
<dbReference type="NCBIfam" id="TIGR01909">
    <property type="entry name" value="C_GCAxxG_C_C"/>
    <property type="match status" value="1"/>
</dbReference>
<reference evidence="1" key="1">
    <citation type="submission" date="2020-10" db="EMBL/GenBank/DDBJ databases">
        <authorList>
            <person name="Gilroy R."/>
        </authorList>
    </citation>
    <scope>NUCLEOTIDE SEQUENCE</scope>
    <source>
        <strain evidence="1">517</strain>
    </source>
</reference>
<evidence type="ECO:0000313" key="1">
    <source>
        <dbReference type="EMBL" id="MBO8423794.1"/>
    </source>
</evidence>
<reference evidence="1" key="2">
    <citation type="journal article" date="2021" name="PeerJ">
        <title>Extensive microbial diversity within the chicken gut microbiome revealed by metagenomics and culture.</title>
        <authorList>
            <person name="Gilroy R."/>
            <person name="Ravi A."/>
            <person name="Getino M."/>
            <person name="Pursley I."/>
            <person name="Horton D.L."/>
            <person name="Alikhan N.F."/>
            <person name="Baker D."/>
            <person name="Gharbi K."/>
            <person name="Hall N."/>
            <person name="Watson M."/>
            <person name="Adriaenssens E.M."/>
            <person name="Foster-Nyarko E."/>
            <person name="Jarju S."/>
            <person name="Secka A."/>
            <person name="Antonio M."/>
            <person name="Oren A."/>
            <person name="Chaudhuri R.R."/>
            <person name="La Ragione R."/>
            <person name="Hildebrand F."/>
            <person name="Pallen M.J."/>
        </authorList>
    </citation>
    <scope>NUCLEOTIDE SEQUENCE</scope>
    <source>
        <strain evidence="1">517</strain>
    </source>
</reference>
<evidence type="ECO:0000313" key="2">
    <source>
        <dbReference type="Proteomes" id="UP000727857"/>
    </source>
</evidence>
<sequence length="141" mass="15330">MGYADKAEELFRSGLSCAQAVSMALAPKVGLDENTLKAISAPFGAGFARSREVCGAVSGMLMIIGYAHPELQKREIYALSREAMEEFKAELGSYVCREILKTAAETSSVPSERTPEYYVKRVSCVTCVRTAAAIADRYTSR</sequence>
<protein>
    <submittedName>
        <fullName evidence="1">C_GCAxxG_C_C family protein</fullName>
    </submittedName>
</protein>
<name>A0A940DG45_9FIRM</name>